<dbReference type="PANTHER" id="PTHR11851">
    <property type="entry name" value="METALLOPROTEASE"/>
    <property type="match status" value="1"/>
</dbReference>
<organism evidence="2 3">
    <name type="scientific">Algoriphagus faecimaris</name>
    <dbReference type="NCBI Taxonomy" id="686796"/>
    <lineage>
        <taxon>Bacteria</taxon>
        <taxon>Pseudomonadati</taxon>
        <taxon>Bacteroidota</taxon>
        <taxon>Cytophagia</taxon>
        <taxon>Cytophagales</taxon>
        <taxon>Cyclobacteriaceae</taxon>
        <taxon>Algoriphagus</taxon>
    </lineage>
</organism>
<evidence type="ECO:0000313" key="2">
    <source>
        <dbReference type="EMBL" id="SDD02558.1"/>
    </source>
</evidence>
<sequence>MLDRSLSPEFKVPEDFELRHPERFSLDNGIPVFYYPTPGIDAVKIEITCRRQREKLPLEQTLLPSFTLQMLLEGTKHKSAAEIANILDFHASEISPILTFGREGLSILSTKKHIFSVLDLLIELIHSPSFPEDMLIKRKSQRKLSIQLDREKTNARAGQLFRKALFGPSHPYGFEIDSQQVDIISQEKLRFYADQLLWQGTEVFITGNFTKENLNDVFDYLNQVPNKSILEGVVLPESNSLEQIYEQRENAVQSSLRLGYFSIPKNHPDFISLTVFNTILGGYFGSRLIKNIREDKGHTYGIYSGLAEIGNSNYWVISADVQKAHHRNVIHEIHHEIDRLIHEPLEMDELETVRNYQIGQMLGRFSSAFDLMDRFRAVYHSDLELSFYAEKLEFLKRFTADEVMKTGEKYFKNSPLIEVIVG</sequence>
<gene>
    <name evidence="2" type="ORF">SAMN04488104_101266</name>
</gene>
<dbReference type="SUPFAM" id="SSF63411">
    <property type="entry name" value="LuxS/MPP-like metallohydrolase"/>
    <property type="match status" value="2"/>
</dbReference>
<protein>
    <submittedName>
        <fullName evidence="2">Predicted Zn-dependent peptidase</fullName>
    </submittedName>
</protein>
<feature type="domain" description="Peptidase M16 C-terminal" evidence="1">
    <location>
        <begin position="201"/>
        <end position="355"/>
    </location>
</feature>
<dbReference type="STRING" id="686796.SAMN04488104_101266"/>
<dbReference type="AlphaFoldDB" id="A0A1G6RDE0"/>
<name>A0A1G6RDE0_9BACT</name>
<accession>A0A1G6RDE0</accession>
<dbReference type="InterPro" id="IPR007863">
    <property type="entry name" value="Peptidase_M16_C"/>
</dbReference>
<reference evidence="3" key="1">
    <citation type="submission" date="2016-10" db="EMBL/GenBank/DDBJ databases">
        <authorList>
            <person name="Varghese N."/>
            <person name="Submissions S."/>
        </authorList>
    </citation>
    <scope>NUCLEOTIDE SEQUENCE [LARGE SCALE GENOMIC DNA]</scope>
    <source>
        <strain evidence="3">DSM 23095</strain>
    </source>
</reference>
<proteinExistence type="predicted"/>
<dbReference type="InterPro" id="IPR011249">
    <property type="entry name" value="Metalloenz_LuxS/M16"/>
</dbReference>
<dbReference type="InterPro" id="IPR050361">
    <property type="entry name" value="MPP/UQCRC_Complex"/>
</dbReference>
<dbReference type="GO" id="GO:0046872">
    <property type="term" value="F:metal ion binding"/>
    <property type="evidence" value="ECO:0007669"/>
    <property type="project" value="InterPro"/>
</dbReference>
<dbReference type="OrthoDB" id="9811314at2"/>
<dbReference type="EMBL" id="FNAC01000012">
    <property type="protein sequence ID" value="SDD02558.1"/>
    <property type="molecule type" value="Genomic_DNA"/>
</dbReference>
<keyword evidence="3" id="KW-1185">Reference proteome</keyword>
<dbReference type="Gene3D" id="3.30.830.10">
    <property type="entry name" value="Metalloenzyme, LuxS/M16 peptidase-like"/>
    <property type="match status" value="2"/>
</dbReference>
<dbReference type="PANTHER" id="PTHR11851:SF224">
    <property type="entry name" value="PROCESSING PROTEASE"/>
    <property type="match status" value="1"/>
</dbReference>
<evidence type="ECO:0000313" key="3">
    <source>
        <dbReference type="Proteomes" id="UP000199060"/>
    </source>
</evidence>
<dbReference type="Pfam" id="PF05193">
    <property type="entry name" value="Peptidase_M16_C"/>
    <property type="match status" value="1"/>
</dbReference>
<evidence type="ECO:0000259" key="1">
    <source>
        <dbReference type="Pfam" id="PF05193"/>
    </source>
</evidence>
<dbReference type="Proteomes" id="UP000199060">
    <property type="component" value="Unassembled WGS sequence"/>
</dbReference>
<dbReference type="RefSeq" id="WP_087938851.1">
    <property type="nucleotide sequence ID" value="NZ_FNAC01000012.1"/>
</dbReference>